<dbReference type="InterPro" id="IPR006143">
    <property type="entry name" value="RND_pump_MFP"/>
</dbReference>
<dbReference type="NCBIfam" id="TIGR01730">
    <property type="entry name" value="RND_mfp"/>
    <property type="match status" value="1"/>
</dbReference>
<gene>
    <name evidence="7" type="ORF">DI586_02845</name>
</gene>
<evidence type="ECO:0000256" key="1">
    <source>
        <dbReference type="ARBA" id="ARBA00004196"/>
    </source>
</evidence>
<organism evidence="7 8">
    <name type="scientific">Micavibrio aeruginosavorus</name>
    <dbReference type="NCBI Taxonomy" id="349221"/>
    <lineage>
        <taxon>Bacteria</taxon>
        <taxon>Pseudomonadati</taxon>
        <taxon>Bdellovibrionota</taxon>
        <taxon>Bdellovibrionia</taxon>
        <taxon>Bdellovibrionales</taxon>
        <taxon>Pseudobdellovibrionaceae</taxon>
        <taxon>Micavibrio</taxon>
    </lineage>
</organism>
<proteinExistence type="inferred from homology"/>
<comment type="caution">
    <text evidence="7">The sequence shown here is derived from an EMBL/GenBank/DDBJ whole genome shotgun (WGS) entry which is preliminary data.</text>
</comment>
<reference evidence="7 8" key="1">
    <citation type="submission" date="2017-08" db="EMBL/GenBank/DDBJ databases">
        <title>Infants hospitalized years apart are colonized by the same room-sourced microbial strains.</title>
        <authorList>
            <person name="Brooks B."/>
            <person name="Olm M.R."/>
            <person name="Firek B.A."/>
            <person name="Baker R."/>
            <person name="Thomas B.C."/>
            <person name="Morowitz M.J."/>
            <person name="Banfield J.F."/>
        </authorList>
    </citation>
    <scope>NUCLEOTIDE SEQUENCE [LARGE SCALE GENOMIC DNA]</scope>
    <source>
        <strain evidence="7">S2_006_000_R2_64</strain>
    </source>
</reference>
<dbReference type="InterPro" id="IPR058792">
    <property type="entry name" value="Beta-barrel_RND_2"/>
</dbReference>
<evidence type="ECO:0000313" key="8">
    <source>
        <dbReference type="Proteomes" id="UP000249739"/>
    </source>
</evidence>
<dbReference type="FunFam" id="2.40.30.170:FF:000010">
    <property type="entry name" value="Efflux RND transporter periplasmic adaptor subunit"/>
    <property type="match status" value="1"/>
</dbReference>
<dbReference type="Proteomes" id="UP000249739">
    <property type="component" value="Unassembled WGS sequence"/>
</dbReference>
<comment type="subcellular location">
    <subcellularLocation>
        <location evidence="1">Cell envelope</location>
    </subcellularLocation>
</comment>
<accession>A0A2W5HLZ8</accession>
<dbReference type="AlphaFoldDB" id="A0A2W5HLZ8"/>
<dbReference type="InterPro" id="IPR058627">
    <property type="entry name" value="MdtA-like_C"/>
</dbReference>
<dbReference type="GO" id="GO:1990281">
    <property type="term" value="C:efflux pump complex"/>
    <property type="evidence" value="ECO:0007669"/>
    <property type="project" value="TreeGrafter"/>
</dbReference>
<dbReference type="Gene3D" id="2.40.30.170">
    <property type="match status" value="1"/>
</dbReference>
<sequence>EAATVQSGKIERTVEAVGNLVSNETVMLRPEIAGRVTKIMFEEGASVKMGQPLVQLDDVIARAELAQMQASLTLSRTNFERAKRLFEQDAESGSTRDEALAARDTDQAAVDLAKARVERMAILAPFDGIVGLRVISPGDYVNIGQDLVNIESIDPLKVDLRLPEMYLSALKPGQEIEVTVDAFRDREFKGKVYAINPRVDTNGRTVVLRAMLPNSEMILRPGMFARVQLTLGQSDNALLVPEEALVPNGSKQFVLKINGDQVISTEVETGLRRNGQVEIVKGLKAGDQVVTAGQMKIRPNSKIKILPQNTKAPAQ</sequence>
<dbReference type="PANTHER" id="PTHR30469:SF11">
    <property type="entry name" value="BLL4320 PROTEIN"/>
    <property type="match status" value="1"/>
</dbReference>
<dbReference type="GO" id="GO:0015562">
    <property type="term" value="F:efflux transmembrane transporter activity"/>
    <property type="evidence" value="ECO:0007669"/>
    <property type="project" value="TreeGrafter"/>
</dbReference>
<evidence type="ECO:0000313" key="7">
    <source>
        <dbReference type="EMBL" id="PZP56672.1"/>
    </source>
</evidence>
<dbReference type="Gene3D" id="2.40.420.20">
    <property type="match status" value="1"/>
</dbReference>
<evidence type="ECO:0000259" key="4">
    <source>
        <dbReference type="Pfam" id="PF25917"/>
    </source>
</evidence>
<evidence type="ECO:0000256" key="3">
    <source>
        <dbReference type="ARBA" id="ARBA00022448"/>
    </source>
</evidence>
<dbReference type="InterPro" id="IPR058625">
    <property type="entry name" value="MdtA-like_BSH"/>
</dbReference>
<keyword evidence="3" id="KW-0813">Transport</keyword>
<feature type="domain" description="CusB-like beta-barrel" evidence="5">
    <location>
        <begin position="159"/>
        <end position="230"/>
    </location>
</feature>
<dbReference type="EMBL" id="QFOT01000018">
    <property type="protein sequence ID" value="PZP56672.1"/>
    <property type="molecule type" value="Genomic_DNA"/>
</dbReference>
<protein>
    <submittedName>
        <fullName evidence="7">Efflux transporter periplasmic adaptor subunit</fullName>
    </submittedName>
</protein>
<evidence type="ECO:0000259" key="5">
    <source>
        <dbReference type="Pfam" id="PF25954"/>
    </source>
</evidence>
<feature type="domain" description="Multidrug resistance protein MdtA-like barrel-sandwich hybrid" evidence="4">
    <location>
        <begin position="24"/>
        <end position="149"/>
    </location>
</feature>
<evidence type="ECO:0000256" key="2">
    <source>
        <dbReference type="ARBA" id="ARBA00009477"/>
    </source>
</evidence>
<comment type="similarity">
    <text evidence="2">Belongs to the membrane fusion protein (MFP) (TC 8.A.1) family.</text>
</comment>
<feature type="non-terminal residue" evidence="7">
    <location>
        <position position="1"/>
    </location>
</feature>
<dbReference type="Pfam" id="PF25954">
    <property type="entry name" value="Beta-barrel_RND_2"/>
    <property type="match status" value="1"/>
</dbReference>
<dbReference type="SUPFAM" id="SSF111369">
    <property type="entry name" value="HlyD-like secretion proteins"/>
    <property type="match status" value="1"/>
</dbReference>
<dbReference type="Gene3D" id="1.10.287.470">
    <property type="entry name" value="Helix hairpin bin"/>
    <property type="match status" value="1"/>
</dbReference>
<name>A0A2W5HLZ8_9BACT</name>
<dbReference type="Gene3D" id="2.40.50.100">
    <property type="match status" value="1"/>
</dbReference>
<dbReference type="Pfam" id="PF25967">
    <property type="entry name" value="RND-MFP_C"/>
    <property type="match status" value="1"/>
</dbReference>
<dbReference type="Pfam" id="PF25917">
    <property type="entry name" value="BSH_RND"/>
    <property type="match status" value="1"/>
</dbReference>
<evidence type="ECO:0000259" key="6">
    <source>
        <dbReference type="Pfam" id="PF25967"/>
    </source>
</evidence>
<feature type="domain" description="Multidrug resistance protein MdtA-like C-terminal permuted SH3" evidence="6">
    <location>
        <begin position="236"/>
        <end position="293"/>
    </location>
</feature>
<dbReference type="PANTHER" id="PTHR30469">
    <property type="entry name" value="MULTIDRUG RESISTANCE PROTEIN MDTA"/>
    <property type="match status" value="1"/>
</dbReference>